<dbReference type="Proteomes" id="UP000095594">
    <property type="component" value="Unassembled WGS sequence"/>
</dbReference>
<name>A0A174DVH4_9CLOT</name>
<evidence type="ECO:0000313" key="2">
    <source>
        <dbReference type="Proteomes" id="UP000095594"/>
    </source>
</evidence>
<dbReference type="RefSeq" id="WP_156334257.1">
    <property type="nucleotide sequence ID" value="NZ_CABIXQ010000007.1"/>
</dbReference>
<dbReference type="EMBL" id="CYZX01000007">
    <property type="protein sequence ID" value="CUO28196.1"/>
    <property type="molecule type" value="Genomic_DNA"/>
</dbReference>
<reference evidence="1 2" key="1">
    <citation type="submission" date="2015-09" db="EMBL/GenBank/DDBJ databases">
        <authorList>
            <consortium name="Pathogen Informatics"/>
        </authorList>
    </citation>
    <scope>NUCLEOTIDE SEQUENCE [LARGE SCALE GENOMIC DNA]</scope>
    <source>
        <strain evidence="1 2">2789STDY5834856</strain>
    </source>
</reference>
<proteinExistence type="predicted"/>
<evidence type="ECO:0000313" key="1">
    <source>
        <dbReference type="EMBL" id="CUO28196.1"/>
    </source>
</evidence>
<accession>A0A174DVH4</accession>
<sequence>MCKNCIFSEIKNSEYVFCKNLERCILSTEACKRFIEDNLSLVKAKK</sequence>
<protein>
    <submittedName>
        <fullName evidence="1">Uncharacterized protein</fullName>
    </submittedName>
</protein>
<organism evidence="1 2">
    <name type="scientific">Clostridium disporicum</name>
    <dbReference type="NCBI Taxonomy" id="84024"/>
    <lineage>
        <taxon>Bacteria</taxon>
        <taxon>Bacillati</taxon>
        <taxon>Bacillota</taxon>
        <taxon>Clostridia</taxon>
        <taxon>Eubacteriales</taxon>
        <taxon>Clostridiaceae</taxon>
        <taxon>Clostridium</taxon>
    </lineage>
</organism>
<gene>
    <name evidence="1" type="ORF">ERS852471_01269</name>
</gene>
<dbReference type="AlphaFoldDB" id="A0A174DVH4"/>